<reference evidence="2" key="2">
    <citation type="submission" date="2021-08" db="EMBL/GenBank/DDBJ databases">
        <authorList>
            <person name="Tani A."/>
            <person name="Ola A."/>
            <person name="Ogura Y."/>
            <person name="Katsura K."/>
            <person name="Hayashi T."/>
        </authorList>
    </citation>
    <scope>NUCLEOTIDE SEQUENCE</scope>
    <source>
        <strain evidence="2">LMG 23639</strain>
    </source>
</reference>
<accession>A0ABQ4T0K9</accession>
<feature type="region of interest" description="Disordered" evidence="1">
    <location>
        <begin position="70"/>
        <end position="114"/>
    </location>
</feature>
<protein>
    <submittedName>
        <fullName evidence="2">Uncharacterized protein</fullName>
    </submittedName>
</protein>
<feature type="compositionally biased region" description="Basic and acidic residues" evidence="1">
    <location>
        <begin position="92"/>
        <end position="109"/>
    </location>
</feature>
<reference evidence="2" key="1">
    <citation type="journal article" date="2021" name="Front. Microbiol.">
        <title>Comprehensive Comparative Genomics and Phenotyping of Methylobacterium Species.</title>
        <authorList>
            <person name="Alessa O."/>
            <person name="Ogura Y."/>
            <person name="Fujitani Y."/>
            <person name="Takami H."/>
            <person name="Hayashi T."/>
            <person name="Sahin N."/>
            <person name="Tani A."/>
        </authorList>
    </citation>
    <scope>NUCLEOTIDE SEQUENCE</scope>
    <source>
        <strain evidence="2">LMG 23639</strain>
    </source>
</reference>
<dbReference type="Proteomes" id="UP001055102">
    <property type="component" value="Unassembled WGS sequence"/>
</dbReference>
<evidence type="ECO:0000313" key="2">
    <source>
        <dbReference type="EMBL" id="GJE07554.1"/>
    </source>
</evidence>
<feature type="compositionally biased region" description="Basic and acidic residues" evidence="1">
    <location>
        <begin position="217"/>
        <end position="228"/>
    </location>
</feature>
<comment type="caution">
    <text evidence="2">The sequence shown here is derived from an EMBL/GenBank/DDBJ whole genome shotgun (WGS) entry which is preliminary data.</text>
</comment>
<proteinExistence type="predicted"/>
<feature type="region of interest" description="Disordered" evidence="1">
    <location>
        <begin position="152"/>
        <end position="269"/>
    </location>
</feature>
<dbReference type="EMBL" id="BPQR01000047">
    <property type="protein sequence ID" value="GJE07554.1"/>
    <property type="molecule type" value="Genomic_DNA"/>
</dbReference>
<evidence type="ECO:0000313" key="3">
    <source>
        <dbReference type="Proteomes" id="UP001055102"/>
    </source>
</evidence>
<gene>
    <name evidence="2" type="ORF">AOPFMNJM_2883</name>
</gene>
<organism evidence="2 3">
    <name type="scientific">Methylobacterium jeotgali</name>
    <dbReference type="NCBI Taxonomy" id="381630"/>
    <lineage>
        <taxon>Bacteria</taxon>
        <taxon>Pseudomonadati</taxon>
        <taxon>Pseudomonadota</taxon>
        <taxon>Alphaproteobacteria</taxon>
        <taxon>Hyphomicrobiales</taxon>
        <taxon>Methylobacteriaceae</taxon>
        <taxon>Methylobacterium</taxon>
    </lineage>
</organism>
<feature type="compositionally biased region" description="Basic and acidic residues" evidence="1">
    <location>
        <begin position="73"/>
        <end position="82"/>
    </location>
</feature>
<name>A0ABQ4T0K9_9HYPH</name>
<evidence type="ECO:0000256" key="1">
    <source>
        <dbReference type="SAM" id="MobiDB-lite"/>
    </source>
</evidence>
<sequence>MDRLHVGGGRDAHRLAPAVALQPALAEAALHGHGLKRLRLAEGGFADALGAGRGLGRLLVALAAREIADEQDQADHRDRDQQDQPEPDVDDEGRGHVERHEGEIEERGDAGAGREVADGVEVVQQAQGVEAPGLERAVVARVVDAVGDLVVEGDAEPPQDRGPVGPQHRPEHEGDQEEDAEAGERAVAQGRHHPVEDLDAEEVAREAGDVDEGAEQDEMHEGRPDRAHRVVQRRRGVGRLSGPGRQQRVSPVKAAPLQRECRDRPRRAVAGRAAYHPSRGRYIGATSSRCFGRI</sequence>
<keyword evidence="3" id="KW-1185">Reference proteome</keyword>